<accession>A0ABW3DIE0</accession>
<proteinExistence type="predicted"/>
<evidence type="ECO:0000313" key="2">
    <source>
        <dbReference type="Proteomes" id="UP001597120"/>
    </source>
</evidence>
<evidence type="ECO:0000313" key="1">
    <source>
        <dbReference type="EMBL" id="MFD0872304.1"/>
    </source>
</evidence>
<dbReference type="Proteomes" id="UP001597120">
    <property type="component" value="Unassembled WGS sequence"/>
</dbReference>
<keyword evidence="1" id="KW-0808">Transferase</keyword>
<dbReference type="SUPFAM" id="SSF48208">
    <property type="entry name" value="Six-hairpin glycosidases"/>
    <property type="match status" value="1"/>
</dbReference>
<dbReference type="InterPro" id="IPR008928">
    <property type="entry name" value="6-hairpin_glycosidase_sf"/>
</dbReference>
<dbReference type="EMBL" id="JBHTIU010000106">
    <property type="protein sequence ID" value="MFD0872304.1"/>
    <property type="molecule type" value="Genomic_DNA"/>
</dbReference>
<comment type="caution">
    <text evidence="1">The sequence shown here is derived from an EMBL/GenBank/DDBJ whole genome shotgun (WGS) entry which is preliminary data.</text>
</comment>
<dbReference type="SUPFAM" id="SSF48239">
    <property type="entry name" value="Terpenoid cyclases/Protein prenyltransferases"/>
    <property type="match status" value="1"/>
</dbReference>
<name>A0ABW3DIE0_9BACL</name>
<keyword evidence="2" id="KW-1185">Reference proteome</keyword>
<dbReference type="Gene3D" id="1.50.10.20">
    <property type="match status" value="1"/>
</dbReference>
<dbReference type="InterPro" id="IPR008930">
    <property type="entry name" value="Terpenoid_cyclase/PrenylTrfase"/>
</dbReference>
<sequence>MSTSVDALKHLFRLTDDTGIMEHACGIVPRRQEGYSTDDQARALWVCLEWLDIVSERESGRIYALIDKYLSFMLWAQTEDGHFHNNFAYDRSREAESPSEDCLSRCLWACARLMVRLPDTNRFIAAETMLRQARKYIAGMNSPRGCAYALASFSLLAKHRYPVDYESEVAALANKLVSHYRRHAREDWHWYEPAATYSNGLLPWGLLCAYEVTPNRQWLDVAVESLDFLIRLMTNERGQIRPIGNRGWCTREGRAKWDQQPIDVMKLGLAAAKAYEIVGRSQYYDAAAKCRAWFHGDNDARTAMVDPKTGGCYDGIGERGVNYNQGAEAVISYLLTEAIMMKLTHSGDEAKEHASCVGAKF</sequence>
<protein>
    <submittedName>
        <fullName evidence="1">Glycosyl transferase</fullName>
    </submittedName>
</protein>
<organism evidence="1 2">
    <name type="scientific">Paenibacillus residui</name>
    <dbReference type="NCBI Taxonomy" id="629724"/>
    <lineage>
        <taxon>Bacteria</taxon>
        <taxon>Bacillati</taxon>
        <taxon>Bacillota</taxon>
        <taxon>Bacilli</taxon>
        <taxon>Bacillales</taxon>
        <taxon>Paenibacillaceae</taxon>
        <taxon>Paenibacillus</taxon>
    </lineage>
</organism>
<reference evidence="2" key="1">
    <citation type="journal article" date="2019" name="Int. J. Syst. Evol. Microbiol.">
        <title>The Global Catalogue of Microorganisms (GCM) 10K type strain sequencing project: providing services to taxonomists for standard genome sequencing and annotation.</title>
        <authorList>
            <consortium name="The Broad Institute Genomics Platform"/>
            <consortium name="The Broad Institute Genome Sequencing Center for Infectious Disease"/>
            <person name="Wu L."/>
            <person name="Ma J."/>
        </authorList>
    </citation>
    <scope>NUCLEOTIDE SEQUENCE [LARGE SCALE GENOMIC DNA]</scope>
    <source>
        <strain evidence="2">CCUG 57263</strain>
    </source>
</reference>
<dbReference type="RefSeq" id="WP_379291624.1">
    <property type="nucleotide sequence ID" value="NZ_JBHTIU010000106.1"/>
</dbReference>
<dbReference type="GO" id="GO:0016740">
    <property type="term" value="F:transferase activity"/>
    <property type="evidence" value="ECO:0007669"/>
    <property type="project" value="UniProtKB-KW"/>
</dbReference>
<gene>
    <name evidence="1" type="ORF">ACFQ03_24590</name>
</gene>